<evidence type="ECO:0000256" key="2">
    <source>
        <dbReference type="SAM" id="MobiDB-lite"/>
    </source>
</evidence>
<dbReference type="Proteomes" id="UP000283634">
    <property type="component" value="Unassembled WGS sequence"/>
</dbReference>
<sequence>MKGTKQGGKPLRGTEHSPLALLRRSCPDFLSAIASVKEPSAKKSSTGTRGGAPKFAQDVDATMPLHCLRTGASGAAWANVDGLFNLQADSADASPTALDGLTEGVQDKNPSTRPTKKRRRDGVTPLTAIVAPAPPSSAASASNWTEDSSINAPTSAGSSSRGRRALSESSRRFLREALVSYSRRDDDAIPDELVANLDGMTFFQLLQQCSGDVCVSLERTEEGSDEKDGLNYSTPPLSTTTNSSSSLNGGGNVPIGRLSKRDLQAQLSAALAWASYAVHSVDGDEDEDDDDDEDEDDDDDGGVTVRLPRAILETASQIDHPSVVFELLQCKDAKERGSDAAGRGGKTGNADASDDNDDNDDSEDEDEEEYEEGRSFHDEDLDDLKETTEKVSRLSLNTMKKLATWWSIHLEDEKEELCRMTITEHLRLLAFTICAIVSNKLEPQAPMPFAFGANRRQDGNNANNPSLDNAKALAEAADSALGAGVGGVMLQRGDDQDGRVRGLLSLRHDICTLSAEHLRYFANAFGFLDRCWSPEDIFMAISAASVMTFFSPLPTPLLEKVCHELSISTVHEDTDLADIHQLPELLAEKISHYFYPPRHAVPSISKLSFMPQMQIHEHAPGRYTCTVDSAKIMKVMVLQRLVSNRFSCNKIRWHALLTVVDDKLSFYVWHRHTDSLTAHMIVRTQDPKKKRKNNVTNGGDNNNKNRSNAVSPSPEVTLKESSALFLEQEVEAAPGELIGFESFVSLTVALQSSTMSQSGYRLYNRAEDRLVFQYAMDLTTSKGPPLAEDGGKKLNTNHQNGKGSLAKRGFDNNVDQSTGGQQTTADSVAAAMTEENERRRKELEKLVVKLEKHESQQRDTIELTWNSGYRQLLNEHGKSYQKALQKKKDRERKMLLAKAGPSPELLRELDTLTQTVTTNRAQVAKLATEKSKEEASIKKFQEQIEDGNREMEQLHQQLKSGNELLSTLEAEAAACAAQRKERQELKRRKQRDLAAALRIPELSSTRHETLAINDLQSFWAPSSTSGGTPQLFPTFMTPTRPSPQCSPPLLAAAAHGVSPDANSILGGGAAAASGNGSSIPLPRSAVGSCGGAFSPALQPSAAGVMGVGLSTWGSLTDPLSFSAGVQCGDTLNAFDSSSTTALFSAQPPPLQLTDTSAHLAGADVAVGVGTGVGSGLSGGFTVTAPFTTGGAVARFTLDANACPFTPTSLVPGQTSGNTVTHPSFAVKAGPGHVSGKSPLSTSPMTGISGSSPVISGGAFPERPRYTSVSRPMSGGMANAGAFPNDAPQSTASLFALPGLASGSGTQPQPNTKGLSLNFTTAPWN</sequence>
<name>A0A3R7KHC3_TRYRA</name>
<feature type="compositionally biased region" description="Basic and acidic residues" evidence="2">
    <location>
        <begin position="220"/>
        <end position="229"/>
    </location>
</feature>
<organism evidence="3 4">
    <name type="scientific">Trypanosoma rangeli</name>
    <dbReference type="NCBI Taxonomy" id="5698"/>
    <lineage>
        <taxon>Eukaryota</taxon>
        <taxon>Discoba</taxon>
        <taxon>Euglenozoa</taxon>
        <taxon>Kinetoplastea</taxon>
        <taxon>Metakinetoplastina</taxon>
        <taxon>Trypanosomatida</taxon>
        <taxon>Trypanosomatidae</taxon>
        <taxon>Trypanosoma</taxon>
        <taxon>Herpetosoma</taxon>
    </lineage>
</organism>
<dbReference type="OMA" id="YVWHRHT"/>
<reference evidence="3 4" key="1">
    <citation type="journal article" date="2018" name="BMC Genomics">
        <title>Genomic comparison of Trypanosoma conorhini and Trypanosoma rangeli to Trypanosoma cruzi strains of high and low virulence.</title>
        <authorList>
            <person name="Bradwell K.R."/>
            <person name="Koparde V.N."/>
            <person name="Matveyev A.V."/>
            <person name="Serrano M.G."/>
            <person name="Alves J.M."/>
            <person name="Parikh H."/>
            <person name="Huang B."/>
            <person name="Lee V."/>
            <person name="Espinosa-Alvarez O."/>
            <person name="Ortiz P.A."/>
            <person name="Costa-Martins A.G."/>
            <person name="Teixeira M.M."/>
            <person name="Buck G.A."/>
        </authorList>
    </citation>
    <scope>NUCLEOTIDE SEQUENCE [LARGE SCALE GENOMIC DNA]</scope>
    <source>
        <strain evidence="3 4">AM80</strain>
    </source>
</reference>
<proteinExistence type="predicted"/>
<dbReference type="OrthoDB" id="267482at2759"/>
<feature type="region of interest" description="Disordered" evidence="2">
    <location>
        <begin position="683"/>
        <end position="714"/>
    </location>
</feature>
<feature type="compositionally biased region" description="Acidic residues" evidence="2">
    <location>
        <begin position="283"/>
        <end position="301"/>
    </location>
</feature>
<feature type="compositionally biased region" description="Polar residues" evidence="2">
    <location>
        <begin position="1302"/>
        <end position="1324"/>
    </location>
</feature>
<keyword evidence="4" id="KW-1185">Reference proteome</keyword>
<evidence type="ECO:0000313" key="3">
    <source>
        <dbReference type="EMBL" id="RNF07683.1"/>
    </source>
</evidence>
<feature type="region of interest" description="Disordered" evidence="2">
    <location>
        <begin position="1299"/>
        <end position="1324"/>
    </location>
</feature>
<feature type="region of interest" description="Disordered" evidence="2">
    <location>
        <begin position="95"/>
        <end position="167"/>
    </location>
</feature>
<feature type="compositionally biased region" description="Low complexity" evidence="2">
    <location>
        <begin position="1246"/>
        <end position="1257"/>
    </location>
</feature>
<feature type="compositionally biased region" description="Polar residues" evidence="2">
    <location>
        <begin position="143"/>
        <end position="154"/>
    </location>
</feature>
<feature type="compositionally biased region" description="Low complexity" evidence="2">
    <location>
        <begin position="233"/>
        <end position="247"/>
    </location>
</feature>
<feature type="compositionally biased region" description="Acidic residues" evidence="2">
    <location>
        <begin position="352"/>
        <end position="371"/>
    </location>
</feature>
<comment type="caution">
    <text evidence="3">The sequence shown here is derived from an EMBL/GenBank/DDBJ whole genome shotgun (WGS) entry which is preliminary data.</text>
</comment>
<feature type="region of interest" description="Disordered" evidence="2">
    <location>
        <begin position="220"/>
        <end position="253"/>
    </location>
</feature>
<feature type="region of interest" description="Disordered" evidence="2">
    <location>
        <begin position="281"/>
        <end position="303"/>
    </location>
</feature>
<dbReference type="EMBL" id="MKGL01000081">
    <property type="protein sequence ID" value="RNF07683.1"/>
    <property type="molecule type" value="Genomic_DNA"/>
</dbReference>
<dbReference type="GeneID" id="40327138"/>
<accession>A0A3R7KHC3</accession>
<gene>
    <name evidence="3" type="ORF">TraAM80_03205</name>
</gene>
<feature type="region of interest" description="Disordered" evidence="2">
    <location>
        <begin position="1228"/>
        <end position="1259"/>
    </location>
</feature>
<feature type="coiled-coil region" evidence="1">
    <location>
        <begin position="923"/>
        <end position="988"/>
    </location>
</feature>
<feature type="compositionally biased region" description="Low complexity" evidence="2">
    <location>
        <begin position="694"/>
        <end position="708"/>
    </location>
</feature>
<feature type="region of interest" description="Disordered" evidence="2">
    <location>
        <begin position="335"/>
        <end position="383"/>
    </location>
</feature>
<feature type="compositionally biased region" description="Basic and acidic residues" evidence="2">
    <location>
        <begin position="372"/>
        <end position="383"/>
    </location>
</feature>
<protein>
    <submittedName>
        <fullName evidence="3">Uncharacterized protein</fullName>
    </submittedName>
</protein>
<evidence type="ECO:0000313" key="4">
    <source>
        <dbReference type="Proteomes" id="UP000283634"/>
    </source>
</evidence>
<evidence type="ECO:0000256" key="1">
    <source>
        <dbReference type="SAM" id="Coils"/>
    </source>
</evidence>
<dbReference type="RefSeq" id="XP_029239969.1">
    <property type="nucleotide sequence ID" value="XM_029380182.1"/>
</dbReference>
<feature type="region of interest" description="Disordered" evidence="2">
    <location>
        <begin position="783"/>
        <end position="837"/>
    </location>
</feature>
<feature type="compositionally biased region" description="Polar residues" evidence="2">
    <location>
        <begin position="813"/>
        <end position="826"/>
    </location>
</feature>
<keyword evidence="1" id="KW-0175">Coiled coil</keyword>
<feature type="region of interest" description="Disordered" evidence="2">
    <location>
        <begin position="1"/>
        <end position="20"/>
    </location>
</feature>